<protein>
    <submittedName>
        <fullName evidence="1">AlNc14C39G3388 protein</fullName>
    </submittedName>
    <submittedName>
        <fullName evidence="2">AlNc14C49G3913 protein</fullName>
    </submittedName>
</protein>
<reference evidence="1" key="2">
    <citation type="submission" date="2011-02" db="EMBL/GenBank/DDBJ databases">
        <authorList>
            <person name="MacLean D."/>
        </authorList>
    </citation>
    <scope>NUCLEOTIDE SEQUENCE</scope>
</reference>
<sequence>MFITQNSVLICVNKSIPSWLNFLVSSTRKRVSDILSSIHRFAGKEQEDCGRTMHMEHRVGWKSMAINLRYQLCQKAGRLEPSRQRNIYDRIQHDLSNESIVSNQVTAIESLICISHQRHGGSTFWKIPAGAIDCLRFNIIILCSLVRSFCFDTVPSGTHRLHSFCFACIYYCILGRTVLVQRTLPQIAGSYKISSSSLHFVEVFRSQLFAASVTTSISTRIWPKLMKQYILQMVVQQATEESRSFNDDCTMKIQL</sequence>
<accession>F0W9C2</accession>
<dbReference type="AlphaFoldDB" id="F0W9C2"/>
<gene>
    <name evidence="1" type="primary">AlNc14C39G3388</name>
    <name evidence="2" type="synonym">AlNc14C49G3913</name>
    <name evidence="1" type="ORF">ALNC14_038780</name>
    <name evidence="2" type="ORF">ALNC14_045260</name>
</gene>
<dbReference type="HOGENOM" id="CLU_1274255_0_0_1"/>
<dbReference type="EMBL" id="FR824084">
    <property type="protein sequence ID" value="CCA17735.1"/>
    <property type="molecule type" value="Genomic_DNA"/>
</dbReference>
<evidence type="ECO:0000313" key="1">
    <source>
        <dbReference type="EMBL" id="CCA17735.1"/>
    </source>
</evidence>
<evidence type="ECO:0000313" key="2">
    <source>
        <dbReference type="EMBL" id="CCA18383.1"/>
    </source>
</evidence>
<proteinExistence type="predicted"/>
<name>F0W9C2_9STRA</name>
<reference evidence="1" key="1">
    <citation type="journal article" date="2011" name="PLoS Biol.">
        <title>Gene gain and loss during evolution of obligate parasitism in the white rust pathogen of Arabidopsis thaliana.</title>
        <authorList>
            <person name="Kemen E."/>
            <person name="Gardiner A."/>
            <person name="Schultz-Larsen T."/>
            <person name="Kemen A.C."/>
            <person name="Balmuth A.L."/>
            <person name="Robert-Seilaniantz A."/>
            <person name="Bailey K."/>
            <person name="Holub E."/>
            <person name="Studholme D.J."/>
            <person name="Maclean D."/>
            <person name="Jones J.D."/>
        </authorList>
    </citation>
    <scope>NUCLEOTIDE SEQUENCE</scope>
</reference>
<dbReference type="EMBL" id="FR824094">
    <property type="protein sequence ID" value="CCA18383.1"/>
    <property type="molecule type" value="Genomic_DNA"/>
</dbReference>
<organism evidence="1">
    <name type="scientific">Albugo laibachii Nc14</name>
    <dbReference type="NCBI Taxonomy" id="890382"/>
    <lineage>
        <taxon>Eukaryota</taxon>
        <taxon>Sar</taxon>
        <taxon>Stramenopiles</taxon>
        <taxon>Oomycota</taxon>
        <taxon>Peronosporomycetes</taxon>
        <taxon>Albuginales</taxon>
        <taxon>Albuginaceae</taxon>
        <taxon>Albugo</taxon>
    </lineage>
</organism>